<protein>
    <submittedName>
        <fullName evidence="2">Uncharacterized protein</fullName>
    </submittedName>
</protein>
<accession>A0A6V7VJ44</accession>
<evidence type="ECO:0000313" key="3">
    <source>
        <dbReference type="Proteomes" id="UP000580250"/>
    </source>
</evidence>
<feature type="compositionally biased region" description="Low complexity" evidence="1">
    <location>
        <begin position="28"/>
        <end position="38"/>
    </location>
</feature>
<reference evidence="2 3" key="1">
    <citation type="submission" date="2020-08" db="EMBL/GenBank/DDBJ databases">
        <authorList>
            <person name="Koutsovoulos G."/>
            <person name="Danchin GJ E."/>
        </authorList>
    </citation>
    <scope>NUCLEOTIDE SEQUENCE [LARGE SCALE GENOMIC DNA]</scope>
</reference>
<proteinExistence type="predicted"/>
<gene>
    <name evidence="2" type="ORF">MENT_LOCUS26670</name>
</gene>
<evidence type="ECO:0000256" key="1">
    <source>
        <dbReference type="SAM" id="MobiDB-lite"/>
    </source>
</evidence>
<sequence>MWMRASIKSVESVTIAFDDSGKKLKKIPSPSGSNSSLDGSKEKKKKQ</sequence>
<organism evidence="2 3">
    <name type="scientific">Meloidogyne enterolobii</name>
    <name type="common">Root-knot nematode worm</name>
    <name type="synonym">Meloidogyne mayaguensis</name>
    <dbReference type="NCBI Taxonomy" id="390850"/>
    <lineage>
        <taxon>Eukaryota</taxon>
        <taxon>Metazoa</taxon>
        <taxon>Ecdysozoa</taxon>
        <taxon>Nematoda</taxon>
        <taxon>Chromadorea</taxon>
        <taxon>Rhabditida</taxon>
        <taxon>Tylenchina</taxon>
        <taxon>Tylenchomorpha</taxon>
        <taxon>Tylenchoidea</taxon>
        <taxon>Meloidogynidae</taxon>
        <taxon>Meloidogyninae</taxon>
        <taxon>Meloidogyne</taxon>
    </lineage>
</organism>
<feature type="region of interest" description="Disordered" evidence="1">
    <location>
        <begin position="21"/>
        <end position="47"/>
    </location>
</feature>
<dbReference type="Proteomes" id="UP000580250">
    <property type="component" value="Unassembled WGS sequence"/>
</dbReference>
<comment type="caution">
    <text evidence="2">The sequence shown here is derived from an EMBL/GenBank/DDBJ whole genome shotgun (WGS) entry which is preliminary data.</text>
</comment>
<evidence type="ECO:0000313" key="2">
    <source>
        <dbReference type="EMBL" id="CAD2174970.1"/>
    </source>
</evidence>
<dbReference type="AlphaFoldDB" id="A0A6V7VJ44"/>
<name>A0A6V7VJ44_MELEN</name>
<dbReference type="EMBL" id="CAJEWN010000245">
    <property type="protein sequence ID" value="CAD2174970.1"/>
    <property type="molecule type" value="Genomic_DNA"/>
</dbReference>